<feature type="transmembrane region" description="Helical" evidence="1">
    <location>
        <begin position="17"/>
        <end position="34"/>
    </location>
</feature>
<dbReference type="HAMAP" id="MF_02093">
    <property type="entry name" value="Beta_carotene_diox"/>
    <property type="match status" value="1"/>
</dbReference>
<feature type="binding site" evidence="1">
    <location>
        <position position="111"/>
    </location>
    <ligand>
        <name>Fe cation</name>
        <dbReference type="ChEBI" id="CHEBI:24875"/>
    </ligand>
</feature>
<evidence type="ECO:0000313" key="3">
    <source>
        <dbReference type="Proteomes" id="UP000017640"/>
    </source>
</evidence>
<name>U5T6R6_9GAMM</name>
<proteinExistence type="inferred from homology"/>
<dbReference type="GO" id="GO:0005506">
    <property type="term" value="F:iron ion binding"/>
    <property type="evidence" value="ECO:0007669"/>
    <property type="project" value="UniProtKB-UniRule"/>
</dbReference>
<keyword evidence="1" id="KW-0472">Membrane</keyword>
<feature type="transmembrane region" description="Helical" evidence="1">
    <location>
        <begin position="75"/>
        <end position="96"/>
    </location>
</feature>
<comment type="function">
    <text evidence="1">Catalyzes the cleavage of beta-carotene at its central double bond (15,15') to yield two molecules of all-trans-retinal.</text>
</comment>
<reference evidence="2 3" key="1">
    <citation type="journal article" date="2013" name="BMC Genomics">
        <title>Genomes of "Spiribacter", a streamlined, successful halophilic bacterium.</title>
        <authorList>
            <person name="Lopez-Perez M."/>
            <person name="Ghai R."/>
            <person name="Leon M.J."/>
            <person name="Rodriguez-Olmos A."/>
            <person name="Copa-Patino J.L."/>
            <person name="Soliveri J."/>
            <person name="Sanchez-Porro C."/>
            <person name="Ventosa A."/>
            <person name="Rodriguez-Valera F."/>
        </authorList>
    </citation>
    <scope>NUCLEOTIDE SEQUENCE [LARGE SCALE GENOMIC DNA]</scope>
    <source>
        <strain evidence="2 3">UAH-SP71</strain>
    </source>
</reference>
<comment type="cofactor">
    <cofactor evidence="1">
        <name>Fe(2+)</name>
        <dbReference type="ChEBI" id="CHEBI:29033"/>
    </cofactor>
</comment>
<feature type="binding site" evidence="1">
    <location>
        <position position="55"/>
    </location>
    <ligand>
        <name>Fe cation</name>
        <dbReference type="ChEBI" id="CHEBI:24875"/>
    </ligand>
</feature>
<dbReference type="NCBIfam" id="TIGR03753">
    <property type="entry name" value="blh_monoox"/>
    <property type="match status" value="1"/>
</dbReference>
<dbReference type="EMBL" id="CP005990">
    <property type="protein sequence ID" value="AGY92053.1"/>
    <property type="molecule type" value="Genomic_DNA"/>
</dbReference>
<comment type="similarity">
    <text evidence="1">Belongs to the Brp/Blh beta-carotene diooxygenase family.</text>
</comment>
<keyword evidence="1" id="KW-0408">Iron</keyword>
<evidence type="ECO:0000256" key="1">
    <source>
        <dbReference type="HAMAP-Rule" id="MF_02093"/>
    </source>
</evidence>
<dbReference type="Proteomes" id="UP000017640">
    <property type="component" value="Chromosome"/>
</dbReference>
<keyword evidence="3" id="KW-1185">Reference proteome</keyword>
<feature type="transmembrane region" description="Helical" evidence="1">
    <location>
        <begin position="236"/>
        <end position="259"/>
    </location>
</feature>
<accession>U5T6R6</accession>
<organism evidence="2 3">
    <name type="scientific">Spiribacter curvatus</name>
    <dbReference type="NCBI Taxonomy" id="1335757"/>
    <lineage>
        <taxon>Bacteria</taxon>
        <taxon>Pseudomonadati</taxon>
        <taxon>Pseudomonadota</taxon>
        <taxon>Gammaproteobacteria</taxon>
        <taxon>Chromatiales</taxon>
        <taxon>Ectothiorhodospiraceae</taxon>
        <taxon>Spiribacter</taxon>
    </lineage>
</organism>
<dbReference type="GO" id="GO:0016121">
    <property type="term" value="P:carotene catabolic process"/>
    <property type="evidence" value="ECO:0007669"/>
    <property type="project" value="UniProtKB-UniRule"/>
</dbReference>
<feature type="binding site" evidence="1">
    <location>
        <position position="216"/>
    </location>
    <ligand>
        <name>Fe cation</name>
        <dbReference type="ChEBI" id="CHEBI:24875"/>
    </ligand>
</feature>
<feature type="transmembrane region" description="Helical" evidence="1">
    <location>
        <begin position="265"/>
        <end position="289"/>
    </location>
</feature>
<dbReference type="Pfam" id="PF15461">
    <property type="entry name" value="BCD"/>
    <property type="match status" value="1"/>
</dbReference>
<feature type="transmembrane region" description="Helical" evidence="1">
    <location>
        <begin position="193"/>
        <end position="215"/>
    </location>
</feature>
<gene>
    <name evidence="2" type="ORF">SPICUR_05390</name>
</gene>
<keyword evidence="1" id="KW-0812">Transmembrane</keyword>
<dbReference type="STRING" id="1335757.SPICUR_05390"/>
<dbReference type="GO" id="GO:0003834">
    <property type="term" value="F:beta-carotene 15,15'-dioxygenase activity"/>
    <property type="evidence" value="ECO:0007669"/>
    <property type="project" value="UniProtKB-EC"/>
</dbReference>
<evidence type="ECO:0000313" key="2">
    <source>
        <dbReference type="EMBL" id="AGY92053.1"/>
    </source>
</evidence>
<dbReference type="HOGENOM" id="CLU_068196_1_0_6"/>
<feature type="transmembrane region" description="Helical" evidence="1">
    <location>
        <begin position="40"/>
        <end position="63"/>
    </location>
</feature>
<dbReference type="GO" id="GO:0010436">
    <property type="term" value="F:carotenoid dioxygenase activity"/>
    <property type="evidence" value="ECO:0007669"/>
    <property type="project" value="UniProtKB-UniRule"/>
</dbReference>
<protein>
    <recommendedName>
        <fullName evidence="1">Probable beta-carotene 15,15'-dioxygenase</fullName>
        <ecNumber evidence="1">1.13.11.63</ecNumber>
    </recommendedName>
</protein>
<dbReference type="InterPro" id="IPR022270">
    <property type="entry name" value="Blh_diox"/>
</dbReference>
<keyword evidence="1" id="KW-1133">Transmembrane helix</keyword>
<keyword evidence="1" id="KW-1003">Cell membrane</keyword>
<feature type="transmembrane region" description="Helical" evidence="1">
    <location>
        <begin position="158"/>
        <end position="181"/>
    </location>
</feature>
<dbReference type="GO" id="GO:0005886">
    <property type="term" value="C:plasma membrane"/>
    <property type="evidence" value="ECO:0007669"/>
    <property type="project" value="UniProtKB-SubCell"/>
</dbReference>
<comment type="catalytic activity">
    <reaction evidence="1">
        <text>all-trans-beta-carotene + O2 = 2 all-trans-retinal</text>
        <dbReference type="Rhea" id="RHEA:32887"/>
        <dbReference type="ChEBI" id="CHEBI:15379"/>
        <dbReference type="ChEBI" id="CHEBI:17579"/>
        <dbReference type="ChEBI" id="CHEBI:17898"/>
        <dbReference type="EC" id="1.13.11.63"/>
    </reaction>
</comment>
<dbReference type="eggNOG" id="ENOG5032YMP">
    <property type="taxonomic scope" value="Bacteria"/>
</dbReference>
<sequence>MNWIVEAIMDSSYRPPAYWLFPIGLLLSLGISLLPGQWPLYAVLAISTAVLGLPHGSLDTAVAKRYLHLNSLPRLVAFLAGYMALSAGVIAIWLQVPNIALAGFLLYSAVHFGDDVAHRLGRIGGIGYGLWILGLPVTLHPGTVEPLFAMLGADQTGLIISAAPWGLALGGVILLSALALHADRALSDWRDPLLLALGAALLHPLAYFIAYWCFLHSPRHLELAARDLNLQGWRERLRAVAPTTLATYALAAAAIPFLMGVPSDAILMQVIFIGLAALTVPHMILEFIASPNRAE</sequence>
<dbReference type="EC" id="1.13.11.63" evidence="1"/>
<comment type="subcellular location">
    <subcellularLocation>
        <location evidence="1">Cell membrane</location>
        <topology evidence="1">Multi-pass membrane protein</topology>
    </subcellularLocation>
</comment>
<dbReference type="AlphaFoldDB" id="U5T6R6"/>
<keyword evidence="1" id="KW-0479">Metal-binding</keyword>
<keyword evidence="1" id="KW-0560">Oxidoreductase</keyword>
<dbReference type="KEGG" id="spiu:SPICUR_05390"/>
<keyword evidence="1" id="KW-0223">Dioxygenase</keyword>
<dbReference type="PATRIC" id="fig|1335757.3.peg.1050"/>
<feature type="transmembrane region" description="Helical" evidence="1">
    <location>
        <begin position="116"/>
        <end position="137"/>
    </location>
</feature>
<feature type="binding site" evidence="1">
    <location>
        <position position="220"/>
    </location>
    <ligand>
        <name>Fe cation</name>
        <dbReference type="ChEBI" id="CHEBI:24875"/>
    </ligand>
</feature>